<evidence type="ECO:0000256" key="3">
    <source>
        <dbReference type="ARBA" id="ARBA00022692"/>
    </source>
</evidence>
<comment type="subcellular location">
    <subcellularLocation>
        <location evidence="1">Membrane</location>
        <topology evidence="1">Multi-pass membrane protein</topology>
    </subcellularLocation>
</comment>
<comment type="similarity">
    <text evidence="2">Belongs to the TMEM19 family.</text>
</comment>
<organism evidence="7 8">
    <name type="scientific">Pseudozyma flocculosa</name>
    <dbReference type="NCBI Taxonomy" id="84751"/>
    <lineage>
        <taxon>Eukaryota</taxon>
        <taxon>Fungi</taxon>
        <taxon>Dikarya</taxon>
        <taxon>Basidiomycota</taxon>
        <taxon>Ustilaginomycotina</taxon>
        <taxon>Ustilaginomycetes</taxon>
        <taxon>Ustilaginales</taxon>
        <taxon>Ustilaginaceae</taxon>
        <taxon>Pseudozyma</taxon>
    </lineage>
</organism>
<evidence type="ECO:0000313" key="8">
    <source>
        <dbReference type="Proteomes" id="UP000323386"/>
    </source>
</evidence>
<proteinExistence type="inferred from homology"/>
<evidence type="ECO:0000256" key="5">
    <source>
        <dbReference type="ARBA" id="ARBA00023136"/>
    </source>
</evidence>
<name>A0A5C3F146_9BASI</name>
<dbReference type="EMBL" id="OOIP01000007">
    <property type="protein sequence ID" value="SPO37656.1"/>
    <property type="molecule type" value="Genomic_DNA"/>
</dbReference>
<evidence type="ECO:0000313" key="7">
    <source>
        <dbReference type="EMBL" id="SPO37656.1"/>
    </source>
</evidence>
<keyword evidence="8" id="KW-1185">Reference proteome</keyword>
<keyword evidence="3" id="KW-0812">Transmembrane</keyword>
<evidence type="ECO:0000256" key="6">
    <source>
        <dbReference type="SAM" id="MobiDB-lite"/>
    </source>
</evidence>
<evidence type="ECO:0008006" key="9">
    <source>
        <dbReference type="Google" id="ProtNLM"/>
    </source>
</evidence>
<keyword evidence="5" id="KW-0472">Membrane</keyword>
<dbReference type="PANTHER" id="PTHR13353">
    <property type="entry name" value="TRANSMEMBRANE PROTEIN 19"/>
    <property type="match status" value="1"/>
</dbReference>
<sequence>MPAVYPLTIPPSLLLAVHGYRKGSLSLSGSVAAATVGYASLANPHPLFGTLLLVFYFTGSRATKVKADVKRRYEREAHLAHDDGDAEDGAAVKRGAGEGGNRSATQVLCNSLTAVVAAAAYRLLVLSPSSDWTKHLPRWMTSEMLLLVAVGHYSACLGDTLASELGILSTSPPRLVIAPWRTVPRGTNGGVSAWGTLVSAVGGGIIGAATVACLSFTSAPLTSTKAINVIDSILGATLQQTLFSKERGQVLVGSPAAPSSSAPSARRSRLVENEGWEAITGYNILSNNSVNFIASLVTALGTAHVGTAWSVL</sequence>
<evidence type="ECO:0000256" key="2">
    <source>
        <dbReference type="ARBA" id="ARBA00009012"/>
    </source>
</evidence>
<dbReference type="GO" id="GO:0016020">
    <property type="term" value="C:membrane"/>
    <property type="evidence" value="ECO:0007669"/>
    <property type="project" value="UniProtKB-SubCell"/>
</dbReference>
<dbReference type="InterPro" id="IPR002794">
    <property type="entry name" value="DUF92_TMEM19"/>
</dbReference>
<reference evidence="7 8" key="1">
    <citation type="submission" date="2018-03" db="EMBL/GenBank/DDBJ databases">
        <authorList>
            <person name="Guldener U."/>
        </authorList>
    </citation>
    <scope>NUCLEOTIDE SEQUENCE [LARGE SCALE GENOMIC DNA]</scope>
    <source>
        <strain evidence="7 8">DAOM196992</strain>
    </source>
</reference>
<protein>
    <recommendedName>
        <fullName evidence="9">Transmembrane protein 19</fullName>
    </recommendedName>
</protein>
<gene>
    <name evidence="7" type="ORF">PSFLO_03132</name>
</gene>
<accession>A0A5C3F146</accession>
<evidence type="ECO:0000256" key="4">
    <source>
        <dbReference type="ARBA" id="ARBA00022989"/>
    </source>
</evidence>
<dbReference type="AlphaFoldDB" id="A0A5C3F146"/>
<dbReference type="Proteomes" id="UP000323386">
    <property type="component" value="Unassembled WGS sequence"/>
</dbReference>
<evidence type="ECO:0000256" key="1">
    <source>
        <dbReference type="ARBA" id="ARBA00004141"/>
    </source>
</evidence>
<feature type="region of interest" description="Disordered" evidence="6">
    <location>
        <begin position="78"/>
        <end position="103"/>
    </location>
</feature>
<dbReference type="OrthoDB" id="30881at2759"/>
<dbReference type="PANTHER" id="PTHR13353:SF5">
    <property type="entry name" value="TRANSMEMBRANE PROTEIN 19"/>
    <property type="match status" value="1"/>
</dbReference>
<dbReference type="Pfam" id="PF01940">
    <property type="entry name" value="DUF92"/>
    <property type="match status" value="1"/>
</dbReference>
<keyword evidence="4" id="KW-1133">Transmembrane helix</keyword>